<reference evidence="1" key="1">
    <citation type="submission" date="2020-03" db="EMBL/GenBank/DDBJ databases">
        <title>Castanea mollissima Vanexum genome sequencing.</title>
        <authorList>
            <person name="Staton M."/>
        </authorList>
    </citation>
    <scope>NUCLEOTIDE SEQUENCE</scope>
    <source>
        <tissue evidence="1">Leaf</tissue>
    </source>
</reference>
<protein>
    <submittedName>
        <fullName evidence="1">Uncharacterized protein</fullName>
    </submittedName>
</protein>
<accession>A0A8J4VNH1</accession>
<comment type="caution">
    <text evidence="1">The sequence shown here is derived from an EMBL/GenBank/DDBJ whole genome shotgun (WGS) entry which is preliminary data.</text>
</comment>
<sequence>MDFKYPRTRWNLKSSHAKLTSSLPQAATTTLKLQSPWRSETKNEQRWKRYVHSTKKWTAFQDVLAKEMFEEYQSQYCRVI</sequence>
<evidence type="ECO:0000313" key="2">
    <source>
        <dbReference type="Proteomes" id="UP000737018"/>
    </source>
</evidence>
<evidence type="ECO:0000313" key="1">
    <source>
        <dbReference type="EMBL" id="KAF3966748.1"/>
    </source>
</evidence>
<dbReference type="EMBL" id="JRKL02000996">
    <property type="protein sequence ID" value="KAF3966748.1"/>
    <property type="molecule type" value="Genomic_DNA"/>
</dbReference>
<organism evidence="1 2">
    <name type="scientific">Castanea mollissima</name>
    <name type="common">Chinese chestnut</name>
    <dbReference type="NCBI Taxonomy" id="60419"/>
    <lineage>
        <taxon>Eukaryota</taxon>
        <taxon>Viridiplantae</taxon>
        <taxon>Streptophyta</taxon>
        <taxon>Embryophyta</taxon>
        <taxon>Tracheophyta</taxon>
        <taxon>Spermatophyta</taxon>
        <taxon>Magnoliopsida</taxon>
        <taxon>eudicotyledons</taxon>
        <taxon>Gunneridae</taxon>
        <taxon>Pentapetalae</taxon>
        <taxon>rosids</taxon>
        <taxon>fabids</taxon>
        <taxon>Fagales</taxon>
        <taxon>Fagaceae</taxon>
        <taxon>Castanea</taxon>
    </lineage>
</organism>
<dbReference type="AlphaFoldDB" id="A0A8J4VNH1"/>
<gene>
    <name evidence="1" type="ORF">CMV_009168</name>
</gene>
<proteinExistence type="predicted"/>
<dbReference type="Proteomes" id="UP000737018">
    <property type="component" value="Unassembled WGS sequence"/>
</dbReference>
<name>A0A8J4VNH1_9ROSI</name>
<keyword evidence="2" id="KW-1185">Reference proteome</keyword>